<name>A0A0S2MVQ3_9CAUD</name>
<reference evidence="1 2" key="1">
    <citation type="submission" date="2015-10" db="EMBL/GenBank/DDBJ databases">
        <title>Large-scale maps of variable infection efficiencies in aquatic Bacteriodetes phage-host model systems.</title>
        <authorList>
            <person name="Holmfeldt K."/>
            <person name="Solonenko N."/>
            <person name="Howard-Varona C."/>
            <person name="Moreno M."/>
            <person name="Malmstrom R.R."/>
            <person name="Blow M.J."/>
            <person name="Sullivan M.B."/>
        </authorList>
    </citation>
    <scope>NUCLEOTIDE SEQUENCE [LARGE SCALE GENOMIC DNA]</scope>
</reference>
<protein>
    <submittedName>
        <fullName evidence="1">Uncharacterized protein</fullName>
    </submittedName>
</protein>
<accession>A0A0S2MVQ3</accession>
<sequence>MEDKNLQYIKQGKTGCVFATIMAREPSKIGWQRIFYPTTHWEHQVDKDSCIVSLIFPEHWDQKSVRSFALLNGFYLEDVGEGLEGLRYKTDAGVSWVQYFGPDSHVKTRQSPQPELLFTLKLSGKQYVKVGFKGVLHLAHASVEHIKEKNLDKIWEACFKRTKKILGYEPTISEGAKTTFKR</sequence>
<proteinExistence type="predicted"/>
<organism evidence="1 2">
    <name type="scientific">Cellulophaga phage phi4:1_13</name>
    <dbReference type="NCBI Taxonomy" id="1747284"/>
    <lineage>
        <taxon>Viruses</taxon>
        <taxon>Duplodnaviria</taxon>
        <taxon>Heunggongvirae</taxon>
        <taxon>Uroviricota</taxon>
        <taxon>Caudoviricetes</taxon>
        <taxon>Lightbulbvirus</taxon>
        <taxon>Lightbulbvirus Cba41</taxon>
    </lineage>
</organism>
<evidence type="ECO:0000313" key="2">
    <source>
        <dbReference type="Proteomes" id="UP000229115"/>
    </source>
</evidence>
<dbReference type="EMBL" id="KT962245">
    <property type="protein sequence ID" value="ALO80013.1"/>
    <property type="molecule type" value="Genomic_RNA"/>
</dbReference>
<evidence type="ECO:0000313" key="1">
    <source>
        <dbReference type="EMBL" id="ALO80013.1"/>
    </source>
</evidence>
<dbReference type="Proteomes" id="UP000229115">
    <property type="component" value="Segment"/>
</dbReference>
<gene>
    <name evidence="1" type="ORF">Phi4113_004</name>
</gene>